<name>A0ABQ0CAK5_9PROT</name>
<reference evidence="1 2" key="1">
    <citation type="submission" date="2024-09" db="EMBL/GenBank/DDBJ databases">
        <title>Draft genome sequence of Candidatus Magnetaquicoccaceae bacterium FCR-1.</title>
        <authorList>
            <person name="Shimoshige H."/>
            <person name="Shimamura S."/>
            <person name="Taoka A."/>
            <person name="Kobayashi H."/>
            <person name="Maekawa T."/>
        </authorList>
    </citation>
    <scope>NUCLEOTIDE SEQUENCE [LARGE SCALE GENOMIC DNA]</scope>
    <source>
        <strain evidence="1 2">FCR-1</strain>
    </source>
</reference>
<evidence type="ECO:0000313" key="2">
    <source>
        <dbReference type="Proteomes" id="UP001628193"/>
    </source>
</evidence>
<dbReference type="RefSeq" id="WP_420905433.1">
    <property type="nucleotide sequence ID" value="NZ_BAAFGK010000004.1"/>
</dbReference>
<proteinExistence type="predicted"/>
<gene>
    <name evidence="1" type="ORF">SIID45300_02072</name>
</gene>
<organism evidence="1 2">
    <name type="scientific">Candidatus Magnetaquiglobus chichijimensis</name>
    <dbReference type="NCBI Taxonomy" id="3141448"/>
    <lineage>
        <taxon>Bacteria</taxon>
        <taxon>Pseudomonadati</taxon>
        <taxon>Pseudomonadota</taxon>
        <taxon>Magnetococcia</taxon>
        <taxon>Magnetococcales</taxon>
        <taxon>Candidatus Magnetaquicoccaceae</taxon>
        <taxon>Candidatus Magnetaquiglobus</taxon>
    </lineage>
</organism>
<keyword evidence="2" id="KW-1185">Reference proteome</keyword>
<evidence type="ECO:0000313" key="1">
    <source>
        <dbReference type="EMBL" id="GAB0057740.1"/>
    </source>
</evidence>
<dbReference type="Proteomes" id="UP001628193">
    <property type="component" value="Unassembled WGS sequence"/>
</dbReference>
<dbReference type="EMBL" id="BAAFGK010000004">
    <property type="protein sequence ID" value="GAB0057740.1"/>
    <property type="molecule type" value="Genomic_DNA"/>
</dbReference>
<dbReference type="Pfam" id="PF16732">
    <property type="entry name" value="ComP_DUS"/>
    <property type="match status" value="1"/>
</dbReference>
<sequence length="145" mass="15809">MNTSMIVILGLILTSLITGVGVYDYRYSQRLAQTAKIEEQRADGRDALLDLAKRQESLFARSKAYTTDLAALGYEDVADLSVFSPKKLYKLVILSADENTYALAAEPQDEQLADTKCGGLTLTKQGMAKNARGPDGTACWQPPES</sequence>
<protein>
    <submittedName>
        <fullName evidence="1">Uncharacterized protein</fullName>
    </submittedName>
</protein>
<comment type="caution">
    <text evidence="1">The sequence shown here is derived from an EMBL/GenBank/DDBJ whole genome shotgun (WGS) entry which is preliminary data.</text>
</comment>
<accession>A0ABQ0CAK5</accession>
<dbReference type="InterPro" id="IPR031982">
    <property type="entry name" value="PilE-like"/>
</dbReference>